<dbReference type="PANTHER" id="PTHR30055:SF234">
    <property type="entry name" value="HTH-TYPE TRANSCRIPTIONAL REGULATOR BETI"/>
    <property type="match status" value="1"/>
</dbReference>
<evidence type="ECO:0000256" key="4">
    <source>
        <dbReference type="ARBA" id="ARBA00023163"/>
    </source>
</evidence>
<keyword evidence="2" id="KW-0805">Transcription regulation</keyword>
<feature type="domain" description="HTH tetR-type" evidence="6">
    <location>
        <begin position="8"/>
        <end position="68"/>
    </location>
</feature>
<dbReference type="Pfam" id="PF00440">
    <property type="entry name" value="TetR_N"/>
    <property type="match status" value="1"/>
</dbReference>
<dbReference type="AlphaFoldDB" id="A0A7K3M5P7"/>
<evidence type="ECO:0000256" key="5">
    <source>
        <dbReference type="PROSITE-ProRule" id="PRU00335"/>
    </source>
</evidence>
<evidence type="ECO:0000259" key="6">
    <source>
        <dbReference type="PROSITE" id="PS50977"/>
    </source>
</evidence>
<evidence type="ECO:0000313" key="8">
    <source>
        <dbReference type="Proteomes" id="UP000460435"/>
    </source>
</evidence>
<dbReference type="SUPFAM" id="SSF46689">
    <property type="entry name" value="Homeodomain-like"/>
    <property type="match status" value="1"/>
</dbReference>
<gene>
    <name evidence="7" type="ORF">F7O44_15970</name>
</gene>
<evidence type="ECO:0000256" key="1">
    <source>
        <dbReference type="ARBA" id="ARBA00022491"/>
    </source>
</evidence>
<dbReference type="RefSeq" id="WP_162451260.1">
    <property type="nucleotide sequence ID" value="NZ_WLZY01000005.1"/>
</dbReference>
<evidence type="ECO:0000313" key="7">
    <source>
        <dbReference type="EMBL" id="NDL58566.1"/>
    </source>
</evidence>
<protein>
    <submittedName>
        <fullName evidence="7">TetR family transcriptional regulator</fullName>
    </submittedName>
</protein>
<proteinExistence type="predicted"/>
<dbReference type="Proteomes" id="UP000460435">
    <property type="component" value="Unassembled WGS sequence"/>
</dbReference>
<accession>A0A7K3M5P7</accession>
<evidence type="ECO:0000256" key="2">
    <source>
        <dbReference type="ARBA" id="ARBA00023015"/>
    </source>
</evidence>
<dbReference type="InterPro" id="IPR001647">
    <property type="entry name" value="HTH_TetR"/>
</dbReference>
<dbReference type="InterPro" id="IPR039538">
    <property type="entry name" value="BetI_C"/>
</dbReference>
<dbReference type="SUPFAM" id="SSF48498">
    <property type="entry name" value="Tetracyclin repressor-like, C-terminal domain"/>
    <property type="match status" value="1"/>
</dbReference>
<dbReference type="PROSITE" id="PS50977">
    <property type="entry name" value="HTH_TETR_2"/>
    <property type="match status" value="1"/>
</dbReference>
<evidence type="ECO:0000256" key="3">
    <source>
        <dbReference type="ARBA" id="ARBA00023125"/>
    </source>
</evidence>
<dbReference type="GO" id="GO:0003700">
    <property type="term" value="F:DNA-binding transcription factor activity"/>
    <property type="evidence" value="ECO:0007669"/>
    <property type="project" value="TreeGrafter"/>
</dbReference>
<keyword evidence="4" id="KW-0804">Transcription</keyword>
<keyword evidence="8" id="KW-1185">Reference proteome</keyword>
<reference evidence="7 8" key="1">
    <citation type="submission" date="2019-11" db="EMBL/GenBank/DDBJ databases">
        <authorList>
            <person name="Li X.-J."/>
            <person name="Feng X.-M."/>
        </authorList>
    </citation>
    <scope>NUCLEOTIDE SEQUENCE [LARGE SCALE GENOMIC DNA]</scope>
    <source>
        <strain evidence="7 8">XMNu-373</strain>
    </source>
</reference>
<dbReference type="GO" id="GO:0000976">
    <property type="term" value="F:transcription cis-regulatory region binding"/>
    <property type="evidence" value="ECO:0007669"/>
    <property type="project" value="TreeGrafter"/>
</dbReference>
<dbReference type="InterPro" id="IPR050109">
    <property type="entry name" value="HTH-type_TetR-like_transc_reg"/>
</dbReference>
<keyword evidence="1" id="KW-0678">Repressor</keyword>
<sequence length="200" mass="22274">MTRHLSENDRRRQVADALLHSVAEHGLDRTTIRRVADTAGVSVGLVQRYFKTKDELLRFGIEHVYQRTIQRVDSVPIEPPVRNVVVGITEALLPLDDERERESRVWLAFVQSSLSDDAQQQTHLSAVASLVDGLHRAFEGAQRAGELAESVDAGLEARTLAAFVDGLSLNQVASKSHYDRAVIRAALHTYIDRLFRDGAP</sequence>
<keyword evidence="3 5" id="KW-0238">DNA-binding</keyword>
<dbReference type="InterPro" id="IPR009057">
    <property type="entry name" value="Homeodomain-like_sf"/>
</dbReference>
<dbReference type="PANTHER" id="PTHR30055">
    <property type="entry name" value="HTH-TYPE TRANSCRIPTIONAL REGULATOR RUTR"/>
    <property type="match status" value="1"/>
</dbReference>
<dbReference type="Gene3D" id="1.10.357.10">
    <property type="entry name" value="Tetracycline Repressor, domain 2"/>
    <property type="match status" value="1"/>
</dbReference>
<dbReference type="Pfam" id="PF13977">
    <property type="entry name" value="TetR_C_6"/>
    <property type="match status" value="1"/>
</dbReference>
<feature type="DNA-binding region" description="H-T-H motif" evidence="5">
    <location>
        <begin position="31"/>
        <end position="50"/>
    </location>
</feature>
<dbReference type="InterPro" id="IPR036271">
    <property type="entry name" value="Tet_transcr_reg_TetR-rel_C_sf"/>
</dbReference>
<name>A0A7K3M5P7_9ACTN</name>
<comment type="caution">
    <text evidence="7">The sequence shown here is derived from an EMBL/GenBank/DDBJ whole genome shotgun (WGS) entry which is preliminary data.</text>
</comment>
<organism evidence="7 8">
    <name type="scientific">Phytoactinopolyspora mesophila</name>
    <dbReference type="NCBI Taxonomy" id="2650750"/>
    <lineage>
        <taxon>Bacteria</taxon>
        <taxon>Bacillati</taxon>
        <taxon>Actinomycetota</taxon>
        <taxon>Actinomycetes</taxon>
        <taxon>Jiangellales</taxon>
        <taxon>Jiangellaceae</taxon>
        <taxon>Phytoactinopolyspora</taxon>
    </lineage>
</organism>
<dbReference type="EMBL" id="WLZY01000005">
    <property type="protein sequence ID" value="NDL58566.1"/>
    <property type="molecule type" value="Genomic_DNA"/>
</dbReference>